<evidence type="ECO:0000256" key="5">
    <source>
        <dbReference type="ARBA" id="ARBA00022427"/>
    </source>
</evidence>
<dbReference type="PRINTS" id="PR01258">
    <property type="entry name" value="OCCLUDIN"/>
</dbReference>
<keyword evidence="8 14" id="KW-0812">Transmembrane</keyword>
<evidence type="ECO:0000256" key="1">
    <source>
        <dbReference type="ARBA" id="ARBA00004435"/>
    </source>
</evidence>
<dbReference type="InterPro" id="IPR031176">
    <property type="entry name" value="ELL/occludin"/>
</dbReference>
<dbReference type="InterPro" id="IPR008253">
    <property type="entry name" value="Marvel"/>
</dbReference>
<evidence type="ECO:0000256" key="2">
    <source>
        <dbReference type="ARBA" id="ARBA00004651"/>
    </source>
</evidence>
<dbReference type="Ensembl" id="ENSELUT00000008305.3">
    <property type="protein sequence ID" value="ENSELUP00000030442.2"/>
    <property type="gene ID" value="ENSELUG00000001157.3"/>
</dbReference>
<evidence type="ECO:0000256" key="7">
    <source>
        <dbReference type="ARBA" id="ARBA00022553"/>
    </source>
</evidence>
<dbReference type="PANTHER" id="PTHR23288:SF4">
    <property type="entry name" value="OCCLUDIN"/>
    <property type="match status" value="1"/>
</dbReference>
<reference evidence="21" key="3">
    <citation type="submission" date="2025-08" db="UniProtKB">
        <authorList>
            <consortium name="Ensembl"/>
        </authorList>
    </citation>
    <scope>IDENTIFICATION</scope>
</reference>
<keyword evidence="6" id="KW-1003">Cell membrane</keyword>
<keyword evidence="13" id="KW-1015">Disulfide bond</keyword>
<dbReference type="CTD" id="405757"/>
<dbReference type="InterPro" id="IPR002958">
    <property type="entry name" value="Occludin"/>
</dbReference>
<protein>
    <recommendedName>
        <fullName evidence="4">Occludin</fullName>
    </recommendedName>
</protein>
<organism evidence="21 22">
    <name type="scientific">Esox lucius</name>
    <name type="common">Northern pike</name>
    <dbReference type="NCBI Taxonomy" id="8010"/>
    <lineage>
        <taxon>Eukaryota</taxon>
        <taxon>Metazoa</taxon>
        <taxon>Chordata</taxon>
        <taxon>Craniata</taxon>
        <taxon>Vertebrata</taxon>
        <taxon>Euteleostomi</taxon>
        <taxon>Actinopterygii</taxon>
        <taxon>Neopterygii</taxon>
        <taxon>Teleostei</taxon>
        <taxon>Protacanthopterygii</taxon>
        <taxon>Esociformes</taxon>
        <taxon>Esocidae</taxon>
        <taxon>Esox</taxon>
    </lineage>
</organism>
<dbReference type="FunCoup" id="A0A3P8ZQ27">
    <property type="interactions" value="1038"/>
</dbReference>
<sequence length="494" mass="54771">MSSKHNGSPPPYESDGYHAPSQTAYSFYPDDEFQHFYKWTSPPGIMKMMSIIIIILCVAIFACVASTLAYDTQGGMAGFGGMGSYGGAGYAGGGSYGSFGSGAYGAANNYGYGGLGGNYYDPRTSKGFIIAMAAFSFITSLTIFIIVVSRKTISESRRFYLAVLIICAILALLMLIATIVYLLAVNPMAQSTGSIYGNQIAGLCSQYQGPQASGMLINQYLYHYCVVEPQEAIAIVFGFLVTAALIIMMVFALKTRQKIRSYGKSNILWRKVKIVNEENPNQDVEAWVNNVSGDPNEGVVLNDYPQKFGGSRSHLDDTSTTYEKPPYYESPVPPVHMDYTVHNSAPFSSDSERASSAAGKPKKRRAGRPRGAEDDYASSGDELDDDNDFDSEFPPITNDQERTDYKQEFDRDHQEYKDLQGQLDLINKNLSDVDRELDELQEGSSQFLDAMDEYNKLKDMKKSADYQVKKRRCKYLKAKLSHIKKMVADYDRAP</sequence>
<dbReference type="KEGG" id="els:105015140"/>
<reference evidence="22" key="1">
    <citation type="journal article" date="2014" name="PLoS ONE">
        <title>The genome and linkage map of the northern pike (Esox lucius): conserved synteny revealed between the salmonid sister group and the Neoteleostei.</title>
        <authorList>
            <person name="Rondeau E.B."/>
            <person name="Minkley D.R."/>
            <person name="Leong J.S."/>
            <person name="Messmer A.M."/>
            <person name="Jantzen J.R."/>
            <person name="von Schalburg K.R."/>
            <person name="Lemon C."/>
            <person name="Bird N.H."/>
            <person name="Koop B.F."/>
        </authorList>
    </citation>
    <scope>NUCLEOTIDE SEQUENCE</scope>
</reference>
<dbReference type="PROSITE" id="PS51225">
    <property type="entry name" value="MARVEL"/>
    <property type="match status" value="1"/>
</dbReference>
<evidence type="ECO:0000256" key="17">
    <source>
        <dbReference type="SAM" id="MobiDB-lite"/>
    </source>
</evidence>
<name>A0A3P8ZQ27_ESOLU</name>
<dbReference type="AlphaFoldDB" id="A0A3P8ZQ27"/>
<dbReference type="OrthoDB" id="8867927at2759"/>
<feature type="compositionally biased region" description="Acidic residues" evidence="17">
    <location>
        <begin position="381"/>
        <end position="391"/>
    </location>
</feature>
<dbReference type="PROSITE" id="PS51980">
    <property type="entry name" value="OCEL"/>
    <property type="match status" value="1"/>
</dbReference>
<dbReference type="SUPFAM" id="SSF144292">
    <property type="entry name" value="occludin/ELL-like"/>
    <property type="match status" value="1"/>
</dbReference>
<evidence type="ECO:0000256" key="9">
    <source>
        <dbReference type="ARBA" id="ARBA00022949"/>
    </source>
</evidence>
<dbReference type="GeneID" id="105015140"/>
<dbReference type="OMA" id="QIYMLCS"/>
<dbReference type="GO" id="GO:0031410">
    <property type="term" value="C:cytoplasmic vesicle"/>
    <property type="evidence" value="ECO:0007669"/>
    <property type="project" value="TreeGrafter"/>
</dbReference>
<dbReference type="Gene3D" id="6.10.140.340">
    <property type="match status" value="1"/>
</dbReference>
<dbReference type="Pfam" id="PF01284">
    <property type="entry name" value="MARVEL"/>
    <property type="match status" value="1"/>
</dbReference>
<keyword evidence="11 16" id="KW-0175">Coiled coil</keyword>
<feature type="transmembrane region" description="Helical" evidence="18">
    <location>
        <begin position="232"/>
        <end position="253"/>
    </location>
</feature>
<feature type="domain" description="OCEL" evidence="20">
    <location>
        <begin position="387"/>
        <end position="494"/>
    </location>
</feature>
<evidence type="ECO:0000256" key="18">
    <source>
        <dbReference type="SAM" id="Phobius"/>
    </source>
</evidence>
<evidence type="ECO:0000256" key="3">
    <source>
        <dbReference type="ARBA" id="ARBA00009171"/>
    </source>
</evidence>
<feature type="transmembrane region" description="Helical" evidence="18">
    <location>
        <begin position="48"/>
        <end position="70"/>
    </location>
</feature>
<evidence type="ECO:0000256" key="14">
    <source>
        <dbReference type="PROSITE-ProRule" id="PRU00581"/>
    </source>
</evidence>
<feature type="transmembrane region" description="Helical" evidence="18">
    <location>
        <begin position="159"/>
        <end position="184"/>
    </location>
</feature>
<keyword evidence="7" id="KW-0597">Phosphoprotein</keyword>
<dbReference type="GeneTree" id="ENSGT00730000110989"/>
<evidence type="ECO:0000256" key="10">
    <source>
        <dbReference type="ARBA" id="ARBA00022989"/>
    </source>
</evidence>
<dbReference type="Proteomes" id="UP000265140">
    <property type="component" value="Chromosome 14"/>
</dbReference>
<keyword evidence="12 14" id="KW-0472">Membrane</keyword>
<keyword evidence="10 18" id="KW-1133">Transmembrane helix</keyword>
<feature type="compositionally biased region" description="Basic and acidic residues" evidence="17">
    <location>
        <begin position="399"/>
        <end position="412"/>
    </location>
</feature>
<evidence type="ECO:0000256" key="15">
    <source>
        <dbReference type="PROSITE-ProRule" id="PRU01324"/>
    </source>
</evidence>
<dbReference type="STRING" id="8010.ENSELUP00000030442"/>
<dbReference type="PANTHER" id="PTHR23288">
    <property type="entry name" value="OCCLUDIN AND RNA POLYMERASE II ELONGATION FACTOR ELL"/>
    <property type="match status" value="1"/>
</dbReference>
<comment type="similarity">
    <text evidence="3 15">Belongs to the ELL/occludin family.</text>
</comment>
<keyword evidence="22" id="KW-1185">Reference proteome</keyword>
<comment type="subcellular location">
    <subcellularLocation>
        <location evidence="1">Cell junction</location>
        <location evidence="1">Tight junction</location>
    </subcellularLocation>
    <subcellularLocation>
        <location evidence="2">Cell membrane</location>
        <topology evidence="2">Multi-pass membrane protein</topology>
    </subcellularLocation>
</comment>
<evidence type="ECO:0000256" key="11">
    <source>
        <dbReference type="ARBA" id="ARBA00023054"/>
    </source>
</evidence>
<accession>A0A3P8ZQ27</accession>
<evidence type="ECO:0000313" key="22">
    <source>
        <dbReference type="Proteomes" id="UP000265140"/>
    </source>
</evidence>
<evidence type="ECO:0000256" key="4">
    <source>
        <dbReference type="ARBA" id="ARBA00016772"/>
    </source>
</evidence>
<evidence type="ECO:0000256" key="12">
    <source>
        <dbReference type="ARBA" id="ARBA00023136"/>
    </source>
</evidence>
<feature type="domain" description="MARVEL" evidence="19">
    <location>
        <begin position="41"/>
        <end position="257"/>
    </location>
</feature>
<feature type="transmembrane region" description="Helical" evidence="18">
    <location>
        <begin position="128"/>
        <end position="147"/>
    </location>
</feature>
<feature type="region of interest" description="Disordered" evidence="17">
    <location>
        <begin position="299"/>
        <end position="412"/>
    </location>
</feature>
<dbReference type="GO" id="GO:0016324">
    <property type="term" value="C:apical plasma membrane"/>
    <property type="evidence" value="ECO:0007669"/>
    <property type="project" value="TreeGrafter"/>
</dbReference>
<keyword evidence="5" id="KW-0796">Tight junction</keyword>
<evidence type="ECO:0000259" key="20">
    <source>
        <dbReference type="PROSITE" id="PS51980"/>
    </source>
</evidence>
<dbReference type="RefSeq" id="XP_010876344.2">
    <property type="nucleotide sequence ID" value="XM_010878042.4"/>
</dbReference>
<evidence type="ECO:0000256" key="16">
    <source>
        <dbReference type="SAM" id="Coils"/>
    </source>
</evidence>
<dbReference type="GO" id="GO:0005923">
    <property type="term" value="C:bicellular tight junction"/>
    <property type="evidence" value="ECO:0007669"/>
    <property type="project" value="UniProtKB-SubCell"/>
</dbReference>
<dbReference type="InParanoid" id="A0A3P8ZQ27"/>
<dbReference type="GO" id="GO:0070830">
    <property type="term" value="P:bicellular tight junction assembly"/>
    <property type="evidence" value="ECO:0007669"/>
    <property type="project" value="InterPro"/>
</dbReference>
<reference evidence="21" key="2">
    <citation type="submission" date="2020-02" db="EMBL/GenBank/DDBJ databases">
        <title>Esox lucius (northern pike) genome, fEsoLuc1, primary haplotype.</title>
        <authorList>
            <person name="Myers G."/>
            <person name="Karagic N."/>
            <person name="Meyer A."/>
            <person name="Pippel M."/>
            <person name="Reichard M."/>
            <person name="Winkler S."/>
            <person name="Tracey A."/>
            <person name="Sims Y."/>
            <person name="Howe K."/>
            <person name="Rhie A."/>
            <person name="Formenti G."/>
            <person name="Durbin R."/>
            <person name="Fedrigo O."/>
            <person name="Jarvis E.D."/>
        </authorList>
    </citation>
    <scope>NUCLEOTIDE SEQUENCE [LARGE SCALE GENOMIC DNA]</scope>
</reference>
<evidence type="ECO:0000313" key="21">
    <source>
        <dbReference type="Ensembl" id="ENSELUP00000030442.2"/>
    </source>
</evidence>
<feature type="coiled-coil region" evidence="16">
    <location>
        <begin position="416"/>
        <end position="443"/>
    </location>
</feature>
<reference evidence="21" key="4">
    <citation type="submission" date="2025-09" db="UniProtKB">
        <authorList>
            <consortium name="Ensembl"/>
        </authorList>
    </citation>
    <scope>IDENTIFICATION</scope>
</reference>
<evidence type="ECO:0000259" key="19">
    <source>
        <dbReference type="PROSITE" id="PS51225"/>
    </source>
</evidence>
<proteinExistence type="inferred from homology"/>
<dbReference type="Bgee" id="ENSELUG00000001157">
    <property type="expression patterns" value="Expressed in pharyngeal gill and 11 other cell types or tissues"/>
</dbReference>
<evidence type="ECO:0000256" key="13">
    <source>
        <dbReference type="ARBA" id="ARBA00023157"/>
    </source>
</evidence>
<evidence type="ECO:0000256" key="6">
    <source>
        <dbReference type="ARBA" id="ARBA00022475"/>
    </source>
</evidence>
<keyword evidence="9" id="KW-0965">Cell junction</keyword>
<evidence type="ECO:0000256" key="8">
    <source>
        <dbReference type="ARBA" id="ARBA00022692"/>
    </source>
</evidence>
<dbReference type="InterPro" id="IPR010844">
    <property type="entry name" value="Occludin_ELL"/>
</dbReference>
<dbReference type="Pfam" id="PF07303">
    <property type="entry name" value="Occludin_ELL"/>
    <property type="match status" value="1"/>
</dbReference>